<comment type="pathway">
    <text evidence="1">Isoprenoid biosynthesis; dimethylallyl diphosphate biosynthesis; dimethylallyl diphosphate from isopentenyl diphosphate: step 1/1.</text>
</comment>
<evidence type="ECO:0000256" key="3">
    <source>
        <dbReference type="ARBA" id="ARBA00012057"/>
    </source>
</evidence>
<dbReference type="InterPro" id="IPR000086">
    <property type="entry name" value="NUDIX_hydrolase_dom"/>
</dbReference>
<evidence type="ECO:0000313" key="7">
    <source>
        <dbReference type="EMBL" id="AEM39910.1"/>
    </source>
</evidence>
<dbReference type="EC" id="5.3.3.2" evidence="3"/>
<dbReference type="InterPro" id="IPR015797">
    <property type="entry name" value="NUDIX_hydrolase-like_dom_sf"/>
</dbReference>
<keyword evidence="5 7" id="KW-0413">Isomerase</keyword>
<dbReference type="eggNOG" id="COG1443">
    <property type="taxonomic scope" value="Bacteria"/>
</dbReference>
<dbReference type="HOGENOM" id="CLU_060552_2_1_5"/>
<reference evidence="7 8" key="1">
    <citation type="journal article" date="2011" name="J. Bacteriol.">
        <title>Complete genome sequence of the industrial strain Ketogulonicigenium vulgare WSH-001.</title>
        <authorList>
            <person name="Liu L."/>
            <person name="Li Y."/>
            <person name="Zhang J."/>
            <person name="Zhou Z."/>
            <person name="Liu J."/>
            <person name="Li X."/>
            <person name="Zhou J."/>
            <person name="Du G."/>
            <person name="Wang L."/>
            <person name="Chen J."/>
        </authorList>
    </citation>
    <scope>NUCLEOTIDE SEQUENCE [LARGE SCALE GENOMIC DNA]</scope>
    <source>
        <strain evidence="7 8">WSH-001</strain>
    </source>
</reference>
<organism evidence="7 8">
    <name type="scientific">Ketogulonicigenium vulgare (strain WSH-001)</name>
    <dbReference type="NCBI Taxonomy" id="759362"/>
    <lineage>
        <taxon>Bacteria</taxon>
        <taxon>Pseudomonadati</taxon>
        <taxon>Pseudomonadota</taxon>
        <taxon>Alphaproteobacteria</taxon>
        <taxon>Rhodobacterales</taxon>
        <taxon>Roseobacteraceae</taxon>
        <taxon>Ketogulonicigenium</taxon>
    </lineage>
</organism>
<dbReference type="PANTHER" id="PTHR10885:SF0">
    <property type="entry name" value="ISOPENTENYL-DIPHOSPHATE DELTA-ISOMERASE"/>
    <property type="match status" value="1"/>
</dbReference>
<proteinExistence type="inferred from homology"/>
<dbReference type="OrthoDB" id="9809458at2"/>
<accession>F9Y7U4</accession>
<dbReference type="GO" id="GO:0005737">
    <property type="term" value="C:cytoplasm"/>
    <property type="evidence" value="ECO:0007669"/>
    <property type="project" value="TreeGrafter"/>
</dbReference>
<gene>
    <name evidence="7" type="ordered locus">KVU_0071</name>
</gene>
<evidence type="ECO:0000256" key="2">
    <source>
        <dbReference type="ARBA" id="ARBA00007579"/>
    </source>
</evidence>
<dbReference type="Proteomes" id="UP000000692">
    <property type="component" value="Chromosome"/>
</dbReference>
<protein>
    <recommendedName>
        <fullName evidence="3">isopentenyl-diphosphate Delta-isomerase</fullName>
        <ecNumber evidence="3">5.3.3.2</ecNumber>
    </recommendedName>
</protein>
<dbReference type="AlphaFoldDB" id="F9Y7U4"/>
<dbReference type="SUPFAM" id="SSF55811">
    <property type="entry name" value="Nudix"/>
    <property type="match status" value="1"/>
</dbReference>
<dbReference type="Pfam" id="PF00293">
    <property type="entry name" value="NUDIX"/>
    <property type="match status" value="1"/>
</dbReference>
<dbReference type="EMBL" id="CP002018">
    <property type="protein sequence ID" value="AEM39910.1"/>
    <property type="molecule type" value="Genomic_DNA"/>
</dbReference>
<evidence type="ECO:0000256" key="5">
    <source>
        <dbReference type="ARBA" id="ARBA00023235"/>
    </source>
</evidence>
<sequence length="133" mass="14955">MQQRAAGKYHTPLRWTNTVCTHPHAGESDHACALRRLREEMGITGLDPVLRGRVTYRADVGGGLTEHEDVAIFTATAPDDLQIAPDPDEVADYRWMSLPDLDAARRDNPAQFTPWLNIYLDQHRDSIFGEAQT</sequence>
<dbReference type="CDD" id="cd02885">
    <property type="entry name" value="NUDIX_IPP_Isomerase"/>
    <property type="match status" value="1"/>
</dbReference>
<dbReference type="PROSITE" id="PS51462">
    <property type="entry name" value="NUDIX"/>
    <property type="match status" value="1"/>
</dbReference>
<keyword evidence="4" id="KW-0414">Isoprene biosynthesis</keyword>
<evidence type="ECO:0000256" key="4">
    <source>
        <dbReference type="ARBA" id="ARBA00023229"/>
    </source>
</evidence>
<keyword evidence="8" id="KW-1185">Reference proteome</keyword>
<evidence type="ECO:0000313" key="8">
    <source>
        <dbReference type="Proteomes" id="UP000000692"/>
    </source>
</evidence>
<dbReference type="KEGG" id="kvl:KVU_0071"/>
<evidence type="ECO:0000256" key="1">
    <source>
        <dbReference type="ARBA" id="ARBA00004826"/>
    </source>
</evidence>
<dbReference type="InterPro" id="IPR011876">
    <property type="entry name" value="IsopentenylPP_isomerase_typ1"/>
</dbReference>
<dbReference type="PANTHER" id="PTHR10885">
    <property type="entry name" value="ISOPENTENYL-DIPHOSPHATE DELTA-ISOMERASE"/>
    <property type="match status" value="1"/>
</dbReference>
<comment type="similarity">
    <text evidence="2">Belongs to the IPP isomerase type 1 family.</text>
</comment>
<dbReference type="Gene3D" id="3.90.79.10">
    <property type="entry name" value="Nucleoside Triphosphate Pyrophosphohydrolase"/>
    <property type="match status" value="1"/>
</dbReference>
<dbReference type="GO" id="GO:0009240">
    <property type="term" value="P:isopentenyl diphosphate biosynthetic process"/>
    <property type="evidence" value="ECO:0007669"/>
    <property type="project" value="TreeGrafter"/>
</dbReference>
<dbReference type="GO" id="GO:0004452">
    <property type="term" value="F:isopentenyl-diphosphate delta-isomerase activity"/>
    <property type="evidence" value="ECO:0007669"/>
    <property type="project" value="UniProtKB-EC"/>
</dbReference>
<evidence type="ECO:0000259" key="6">
    <source>
        <dbReference type="PROSITE" id="PS51462"/>
    </source>
</evidence>
<dbReference type="PATRIC" id="fig|759362.5.peg.76"/>
<feature type="domain" description="Nudix hydrolase" evidence="6">
    <location>
        <begin position="1"/>
        <end position="118"/>
    </location>
</feature>
<name>F9Y7U4_KETVW</name>